<evidence type="ECO:0000313" key="4">
    <source>
        <dbReference type="EMBL" id="MDM7854875.1"/>
    </source>
</evidence>
<dbReference type="Gene3D" id="3.90.79.10">
    <property type="entry name" value="Nucleoside Triphosphate Pyrophosphohydrolase"/>
    <property type="match status" value="1"/>
</dbReference>
<feature type="domain" description="Nudix hydrolase" evidence="3">
    <location>
        <begin position="40"/>
        <end position="187"/>
    </location>
</feature>
<comment type="caution">
    <text evidence="4">The sequence shown here is derived from an EMBL/GenBank/DDBJ whole genome shotgun (WGS) entry which is preliminary data.</text>
</comment>
<organism evidence="4 5">
    <name type="scientific">Cellulomonas alba</name>
    <dbReference type="NCBI Taxonomy" id="3053467"/>
    <lineage>
        <taxon>Bacteria</taxon>
        <taxon>Bacillati</taxon>
        <taxon>Actinomycetota</taxon>
        <taxon>Actinomycetes</taxon>
        <taxon>Micrococcales</taxon>
        <taxon>Cellulomonadaceae</taxon>
        <taxon>Cellulomonas</taxon>
    </lineage>
</organism>
<evidence type="ECO:0000313" key="5">
    <source>
        <dbReference type="Proteomes" id="UP001529338"/>
    </source>
</evidence>
<dbReference type="PANTHER" id="PTHR11839:SF18">
    <property type="entry name" value="NUDIX HYDROLASE DOMAIN-CONTAINING PROTEIN"/>
    <property type="match status" value="1"/>
</dbReference>
<dbReference type="CDD" id="cd24161">
    <property type="entry name" value="NUDIX_ADPRase_Ndx2"/>
    <property type="match status" value="1"/>
</dbReference>
<dbReference type="InterPro" id="IPR015797">
    <property type="entry name" value="NUDIX_hydrolase-like_dom_sf"/>
</dbReference>
<dbReference type="PROSITE" id="PS51462">
    <property type="entry name" value="NUDIX"/>
    <property type="match status" value="1"/>
</dbReference>
<dbReference type="EMBL" id="JAUCGQ010000001">
    <property type="protein sequence ID" value="MDM7854875.1"/>
    <property type="molecule type" value="Genomic_DNA"/>
</dbReference>
<gene>
    <name evidence="4" type="ORF">QRT04_08020</name>
</gene>
<evidence type="ECO:0000256" key="2">
    <source>
        <dbReference type="ARBA" id="ARBA00022801"/>
    </source>
</evidence>
<accession>A0ABT7SFA4</accession>
<dbReference type="SUPFAM" id="SSF55811">
    <property type="entry name" value="Nudix"/>
    <property type="match status" value="1"/>
</dbReference>
<keyword evidence="2 4" id="KW-0378">Hydrolase</keyword>
<evidence type="ECO:0000259" key="3">
    <source>
        <dbReference type="PROSITE" id="PS51462"/>
    </source>
</evidence>
<reference evidence="4 5" key="1">
    <citation type="submission" date="2023-06" db="EMBL/GenBank/DDBJ databases">
        <title>Cellulomonas sp. MW4 Whole genome sequence.</title>
        <authorList>
            <person name="Park S."/>
        </authorList>
    </citation>
    <scope>NUCLEOTIDE SEQUENCE [LARGE SCALE GENOMIC DNA]</scope>
    <source>
        <strain evidence="4 5">MW4</strain>
    </source>
</reference>
<evidence type="ECO:0000256" key="1">
    <source>
        <dbReference type="ARBA" id="ARBA00001946"/>
    </source>
</evidence>
<comment type="cofactor">
    <cofactor evidence="1">
        <name>Mg(2+)</name>
        <dbReference type="ChEBI" id="CHEBI:18420"/>
    </cofactor>
</comment>
<dbReference type="GO" id="GO:0016787">
    <property type="term" value="F:hydrolase activity"/>
    <property type="evidence" value="ECO:0007669"/>
    <property type="project" value="UniProtKB-KW"/>
</dbReference>
<dbReference type="EC" id="3.6.-.-" evidence="4"/>
<protein>
    <submittedName>
        <fullName evidence="4">NUDIX hydrolase</fullName>
        <ecNumber evidence="4">3.6.-.-</ecNumber>
    </submittedName>
</protein>
<dbReference type="InterPro" id="IPR000086">
    <property type="entry name" value="NUDIX_hydrolase_dom"/>
</dbReference>
<sequence>MSGWRTHGSRVVYENPWIRVHEDDVTRPDGGVGIYGVVEVRHPSVFVVAVDDEDRVVLVRLFRYTTGAWSLEVPAGGSDGEEPLVAARRELLEEAGLVAGSWDEVGRMDALNGIADAPEHVFLARDLVAVDGGGSAGSAGSAGAADVAEVSEAQAEEGIAEVLRVPFAQALTWVADGTIRDGETVAALAFAAIRLGRLG</sequence>
<proteinExistence type="predicted"/>
<dbReference type="RefSeq" id="WP_289454696.1">
    <property type="nucleotide sequence ID" value="NZ_JAUCGQ010000001.1"/>
</dbReference>
<dbReference type="Proteomes" id="UP001529338">
    <property type="component" value="Unassembled WGS sequence"/>
</dbReference>
<dbReference type="PANTHER" id="PTHR11839">
    <property type="entry name" value="UDP/ADP-SUGAR PYROPHOSPHATASE"/>
    <property type="match status" value="1"/>
</dbReference>
<keyword evidence="5" id="KW-1185">Reference proteome</keyword>
<name>A0ABT7SFA4_9CELL</name>
<dbReference type="Pfam" id="PF00293">
    <property type="entry name" value="NUDIX"/>
    <property type="match status" value="1"/>
</dbReference>